<dbReference type="EMBL" id="KN847046">
    <property type="protein sequence ID" value="KIW22586.1"/>
    <property type="molecule type" value="Genomic_DNA"/>
</dbReference>
<dbReference type="Proteomes" id="UP000054466">
    <property type="component" value="Unassembled WGS sequence"/>
</dbReference>
<dbReference type="HOGENOM" id="CLU_639351_0_0_1"/>
<keyword evidence="1" id="KW-0677">Repeat</keyword>
<keyword evidence="4" id="KW-1185">Reference proteome</keyword>
<dbReference type="RefSeq" id="XP_016242802.1">
    <property type="nucleotide sequence ID" value="XM_016398240.1"/>
</dbReference>
<proteinExistence type="predicted"/>
<accession>A0A0D1Z4R7</accession>
<evidence type="ECO:0000256" key="2">
    <source>
        <dbReference type="ARBA" id="ARBA00023043"/>
    </source>
</evidence>
<dbReference type="InterPro" id="IPR050745">
    <property type="entry name" value="Multifunctional_regulatory"/>
</dbReference>
<dbReference type="VEuPathDB" id="FungiDB:PV07_10869"/>
<gene>
    <name evidence="3" type="ORF">PV07_10869</name>
</gene>
<dbReference type="OrthoDB" id="194358at2759"/>
<evidence type="ECO:0000313" key="3">
    <source>
        <dbReference type="EMBL" id="KIW22586.1"/>
    </source>
</evidence>
<organism evidence="3 4">
    <name type="scientific">Cladophialophora immunda</name>
    <dbReference type="NCBI Taxonomy" id="569365"/>
    <lineage>
        <taxon>Eukaryota</taxon>
        <taxon>Fungi</taxon>
        <taxon>Dikarya</taxon>
        <taxon>Ascomycota</taxon>
        <taxon>Pezizomycotina</taxon>
        <taxon>Eurotiomycetes</taxon>
        <taxon>Chaetothyriomycetidae</taxon>
        <taxon>Chaetothyriales</taxon>
        <taxon>Herpotrichiellaceae</taxon>
        <taxon>Cladophialophora</taxon>
    </lineage>
</organism>
<dbReference type="InterPro" id="IPR036770">
    <property type="entry name" value="Ankyrin_rpt-contain_sf"/>
</dbReference>
<dbReference type="AlphaFoldDB" id="A0A0D1Z4R7"/>
<keyword evidence="2" id="KW-0040">ANK repeat</keyword>
<evidence type="ECO:0000256" key="1">
    <source>
        <dbReference type="ARBA" id="ARBA00022737"/>
    </source>
</evidence>
<reference evidence="3 4" key="1">
    <citation type="submission" date="2015-01" db="EMBL/GenBank/DDBJ databases">
        <title>The Genome Sequence of Cladophialophora immunda CBS83496.</title>
        <authorList>
            <consortium name="The Broad Institute Genomics Platform"/>
            <person name="Cuomo C."/>
            <person name="de Hoog S."/>
            <person name="Gorbushina A."/>
            <person name="Stielow B."/>
            <person name="Teixiera M."/>
            <person name="Abouelleil A."/>
            <person name="Chapman S.B."/>
            <person name="Priest M."/>
            <person name="Young S.K."/>
            <person name="Wortman J."/>
            <person name="Nusbaum C."/>
            <person name="Birren B."/>
        </authorList>
    </citation>
    <scope>NUCLEOTIDE SEQUENCE [LARGE SCALE GENOMIC DNA]</scope>
    <source>
        <strain evidence="3 4">CBS 83496</strain>
    </source>
</reference>
<evidence type="ECO:0000313" key="4">
    <source>
        <dbReference type="Proteomes" id="UP000054466"/>
    </source>
</evidence>
<dbReference type="GeneID" id="27350063"/>
<dbReference type="Gene3D" id="1.25.40.20">
    <property type="entry name" value="Ankyrin repeat-containing domain"/>
    <property type="match status" value="1"/>
</dbReference>
<protein>
    <submittedName>
        <fullName evidence="3">Uncharacterized protein</fullName>
    </submittedName>
</protein>
<sequence length="429" mass="48042">MHGEPAGFGENLLRIENIIYLHLASMTHRNTSIASGKNHSPPAAQPCLPTNGFRGQNRKWRTSLFEANSFLRTLGLYGRFVNDERREDARIETVICFGLCFPVWLMLASIAFELSFCNAPSWTGWPFRWKIDFQNRVPVDSPFMTACHYGDVPLMRQLLTEGDGAIRGQHLDAVEYPLQNGADPNLADDDQVTPLFAAAGMDLQRNKYFEQPPPTWGLWLETVRMLIKDGASVSDVVRGRTLASLNVTEANESCTTLEYLQLPAAEDSIQLDTMVGHECWSALQNALQSNAHTVGYLQMLKSTRVDLTKVMDDGRTALHLASDWCVDSEPHQYLCTTDCRRFINSQDHWGWTPLHHALIARNSAESHAPYSKAIMLIQNGAMMNIEGGLQGLSGVTCFLILVHPPTSGLIQKWLKTDFMIVTSIYSPRS</sequence>
<name>A0A0D1Z4R7_9EURO</name>
<dbReference type="SUPFAM" id="SSF48403">
    <property type="entry name" value="Ankyrin repeat"/>
    <property type="match status" value="1"/>
</dbReference>
<dbReference type="PANTHER" id="PTHR24189">
    <property type="entry name" value="MYOTROPHIN"/>
    <property type="match status" value="1"/>
</dbReference>